<gene>
    <name evidence="2" type="ORF">LMJF_14_0620</name>
</gene>
<evidence type="ECO:0000256" key="1">
    <source>
        <dbReference type="SAM" id="MobiDB-lite"/>
    </source>
</evidence>
<feature type="compositionally biased region" description="Low complexity" evidence="1">
    <location>
        <begin position="457"/>
        <end position="486"/>
    </location>
</feature>
<name>Q4QFS3_LEIMA</name>
<evidence type="ECO:0000313" key="3">
    <source>
        <dbReference type="Proteomes" id="UP000000542"/>
    </source>
</evidence>
<dbReference type="VEuPathDB" id="TriTrypDB:LMJSD75_140011700"/>
<dbReference type="VEuPathDB" id="TriTrypDB:LmjF.14.0620"/>
<proteinExistence type="predicted"/>
<dbReference type="InParanoid" id="Q4QFS3"/>
<dbReference type="GeneID" id="5650262"/>
<protein>
    <submittedName>
        <fullName evidence="2">Uncharacterized protein</fullName>
    </submittedName>
</protein>
<sequence>MILHGALSQERDRLLSSYLKSPITLSFPPPLPLLALPSPPSFFVYKKNVFFFRLGMGDARSASSKASSPSCVLAATPRDFGRSAEPGDSPRPPIIAVLYRPGQAKRERQPARGGRGGGQRRLVSYFLPALAAHVRHGKQWTTYPLSFLYPYRPSHSLSTPPHTPSIITDPRITRRKLASVLSLFYLQSVTMMASGGDEQLDALVDSILQSSDHLGSIDQITQRLPSPQQQQLSNPAFTSSTQQREHTSSDSHDTGVRAHMHAVSPGGSSSSVGNFVVAVPAAHHASASTSRATATHLDTEDGEKGEEEDDLSALVERILAGPGVRGRPSTSSASSPRFSQVPPPHIGNSGATSTSGLKGATRVKGGSSSLSRTFGAGPASPNARMQAVVRRLTLWYERKEAKRVQAVYEALEREQLDCTFEPRINRLGVEVGGSVVVDEDDRPLHRRHYSADEYPRRSSASSKARGSSGSRAVSHTNTISMSSSSSRVTPHVCEYIPSLQPPSQPITGADAFVERLRRAQDERDTVREAEEAKRLHYYDPTTFRRDLTVPVPFEFVETRPRRLAAAMTAAAGGSPSRGPGDIVGVTRTSIPPFSARAAALAACGDAGATPPRPAEDGFRDVNEDKRLTPENTFLSLAPHIRETLLFDRQMELQLRRATDSVRRVTRGE</sequence>
<dbReference type="AlphaFoldDB" id="Q4QFS3"/>
<dbReference type="Proteomes" id="UP000000542">
    <property type="component" value="Chromosome 14"/>
</dbReference>
<dbReference type="RefSeq" id="XP_001687661.1">
    <property type="nucleotide sequence ID" value="XM_001687609.1"/>
</dbReference>
<feature type="region of interest" description="Disordered" evidence="1">
    <location>
        <begin position="284"/>
        <end position="383"/>
    </location>
</feature>
<feature type="region of interest" description="Disordered" evidence="1">
    <location>
        <begin position="439"/>
        <end position="487"/>
    </location>
</feature>
<dbReference type="KEGG" id="lma:LMJF_14_0620"/>
<accession>Q4QFS3</accession>
<feature type="compositionally biased region" description="Acidic residues" evidence="1">
    <location>
        <begin position="300"/>
        <end position="311"/>
    </location>
</feature>
<dbReference type="eggNOG" id="ENOG502SDUD">
    <property type="taxonomic scope" value="Eukaryota"/>
</dbReference>
<dbReference type="OMA" id="WYERKEA"/>
<organism evidence="2 3">
    <name type="scientific">Leishmania major</name>
    <dbReference type="NCBI Taxonomy" id="5664"/>
    <lineage>
        <taxon>Eukaryota</taxon>
        <taxon>Discoba</taxon>
        <taxon>Euglenozoa</taxon>
        <taxon>Kinetoplastea</taxon>
        <taxon>Metakinetoplastina</taxon>
        <taxon>Trypanosomatida</taxon>
        <taxon>Trypanosomatidae</taxon>
        <taxon>Leishmaniinae</taxon>
        <taxon>Leishmania</taxon>
    </lineage>
</organism>
<reference evidence="2 3" key="1">
    <citation type="journal article" date="2005" name="Science">
        <title>The genome of the kinetoplastid parasite, Leishmania major.</title>
        <authorList>
            <person name="Ivens A.C."/>
            <person name="Peacock C.S."/>
            <person name="Worthey E.A."/>
            <person name="Murphy L."/>
            <person name="Aggarwal G."/>
            <person name="Berriman M."/>
            <person name="Sisk E."/>
            <person name="Rajandream M.A."/>
            <person name="Adlem E."/>
            <person name="Aert R."/>
            <person name="Anupama A."/>
            <person name="Apostolou Z."/>
            <person name="Attipoe P."/>
            <person name="Bason N."/>
            <person name="Bauser C."/>
            <person name="Beck A."/>
            <person name="Beverley S.M."/>
            <person name="Bianchettin G."/>
            <person name="Borzym K."/>
            <person name="Bothe G."/>
            <person name="Bruschi C.V."/>
            <person name="Collins M."/>
            <person name="Cadag E."/>
            <person name="Ciarloni L."/>
            <person name="Clayton C."/>
            <person name="Coulson R.M."/>
            <person name="Cronin A."/>
            <person name="Cruz A.K."/>
            <person name="Davies R.M."/>
            <person name="De Gaudenzi J."/>
            <person name="Dobson D.E."/>
            <person name="Duesterhoeft A."/>
            <person name="Fazelina G."/>
            <person name="Fosker N."/>
            <person name="Frasch A.C."/>
            <person name="Fraser A."/>
            <person name="Fuchs M."/>
            <person name="Gabel C."/>
            <person name="Goble A."/>
            <person name="Goffeau A."/>
            <person name="Harris D."/>
            <person name="Hertz-Fowler C."/>
            <person name="Hilbert H."/>
            <person name="Horn D."/>
            <person name="Huang Y."/>
            <person name="Klages S."/>
            <person name="Knights A."/>
            <person name="Kube M."/>
            <person name="Larke N."/>
            <person name="Litvin L."/>
            <person name="Lord A."/>
            <person name="Louie T."/>
            <person name="Marra M."/>
            <person name="Masuy D."/>
            <person name="Matthews K."/>
            <person name="Michaeli S."/>
            <person name="Mottram J.C."/>
            <person name="Muller-Auer S."/>
            <person name="Munden H."/>
            <person name="Nelson S."/>
            <person name="Norbertczak H."/>
            <person name="Oliver K."/>
            <person name="O'neil S."/>
            <person name="Pentony M."/>
            <person name="Pohl T.M."/>
            <person name="Price C."/>
            <person name="Purnelle B."/>
            <person name="Quail M.A."/>
            <person name="Rabbinowitsch E."/>
            <person name="Reinhardt R."/>
            <person name="Rieger M."/>
            <person name="Rinta J."/>
            <person name="Robben J."/>
            <person name="Robertson L."/>
            <person name="Ruiz J.C."/>
            <person name="Rutter S."/>
            <person name="Saunders D."/>
            <person name="Schafer M."/>
            <person name="Schein J."/>
            <person name="Schwartz D.C."/>
            <person name="Seeger K."/>
            <person name="Seyler A."/>
            <person name="Sharp S."/>
            <person name="Shin H."/>
            <person name="Sivam D."/>
            <person name="Squares R."/>
            <person name="Squares S."/>
            <person name="Tosato V."/>
            <person name="Vogt C."/>
            <person name="Volckaert G."/>
            <person name="Wambutt R."/>
            <person name="Warren T."/>
            <person name="Wedler H."/>
            <person name="Woodward J."/>
            <person name="Zhou S."/>
            <person name="Zimmermann W."/>
            <person name="Smith D.F."/>
            <person name="Blackwell J.M."/>
            <person name="Stuart K.D."/>
            <person name="Barrell B."/>
            <person name="Myler P.J."/>
        </authorList>
    </citation>
    <scope>NUCLEOTIDE SEQUENCE [LARGE SCALE GENOMIC DNA]</scope>
    <source>
        <strain evidence="3">MHOM/IL/81/Friedlin</strain>
    </source>
</reference>
<feature type="compositionally biased region" description="Low complexity" evidence="1">
    <location>
        <begin position="284"/>
        <end position="296"/>
    </location>
</feature>
<feature type="compositionally biased region" description="Low complexity" evidence="1">
    <location>
        <begin position="327"/>
        <end position="339"/>
    </location>
</feature>
<feature type="compositionally biased region" description="Basic and acidic residues" evidence="1">
    <location>
        <begin position="243"/>
        <end position="254"/>
    </location>
</feature>
<dbReference type="EMBL" id="FR796410">
    <property type="protein sequence ID" value="CAJ02944.1"/>
    <property type="molecule type" value="Genomic_DNA"/>
</dbReference>
<dbReference type="VEuPathDB" id="TriTrypDB:LMJFC_140012000"/>
<evidence type="ECO:0000313" key="2">
    <source>
        <dbReference type="EMBL" id="CAJ02944.1"/>
    </source>
</evidence>
<dbReference type="VEuPathDB" id="TriTrypDB:LMJLV39_140012100"/>
<keyword evidence="3" id="KW-1185">Reference proteome</keyword>
<reference evidence="2 3" key="2">
    <citation type="journal article" date="2011" name="Genome Res.">
        <title>Chromosome and gene copy number variation allow major structural change between species and strains of Leishmania.</title>
        <authorList>
            <person name="Rogers M.B."/>
            <person name="Hilley J.D."/>
            <person name="Dickens N.J."/>
            <person name="Wilkes J."/>
            <person name="Bates P.A."/>
            <person name="Depledge D.P."/>
            <person name="Harris D."/>
            <person name="Her Y."/>
            <person name="Herzyk P."/>
            <person name="Imamura H."/>
            <person name="Otto T.D."/>
            <person name="Sanders M."/>
            <person name="Seeger K."/>
            <person name="Dujardin J.C."/>
            <person name="Berriman M."/>
            <person name="Smith D.F."/>
            <person name="Hertz-Fowler C."/>
            <person name="Mottram J.C."/>
        </authorList>
    </citation>
    <scope>NUCLEOTIDE SEQUENCE [LARGE SCALE GENOMIC DNA]</scope>
    <source>
        <strain evidence="3">MHOM/IL/81/Friedlin</strain>
    </source>
</reference>
<dbReference type="HOGENOM" id="CLU_411332_0_0_1"/>
<feature type="region of interest" description="Disordered" evidence="1">
    <location>
        <begin position="225"/>
        <end position="254"/>
    </location>
</feature>